<name>X0RFX7_9ZZZZ</name>
<comment type="caution">
    <text evidence="1">The sequence shown here is derived from an EMBL/GenBank/DDBJ whole genome shotgun (WGS) entry which is preliminary data.</text>
</comment>
<sequence length="40" mass="4403">MPVPPAPSAFRSADVAPGSDKLLSIKPNFPFLFAHYSENW</sequence>
<feature type="non-terminal residue" evidence="1">
    <location>
        <position position="40"/>
    </location>
</feature>
<protein>
    <submittedName>
        <fullName evidence="1">Uncharacterized protein</fullName>
    </submittedName>
</protein>
<accession>X0RFX7</accession>
<dbReference type="AlphaFoldDB" id="X0RFX7"/>
<gene>
    <name evidence="1" type="ORF">S01H1_12306</name>
</gene>
<proteinExistence type="predicted"/>
<evidence type="ECO:0000313" key="1">
    <source>
        <dbReference type="EMBL" id="GAF67678.1"/>
    </source>
</evidence>
<dbReference type="EMBL" id="BARS01006306">
    <property type="protein sequence ID" value="GAF67678.1"/>
    <property type="molecule type" value="Genomic_DNA"/>
</dbReference>
<organism evidence="1">
    <name type="scientific">marine sediment metagenome</name>
    <dbReference type="NCBI Taxonomy" id="412755"/>
    <lineage>
        <taxon>unclassified sequences</taxon>
        <taxon>metagenomes</taxon>
        <taxon>ecological metagenomes</taxon>
    </lineage>
</organism>
<reference evidence="1" key="1">
    <citation type="journal article" date="2014" name="Front. Microbiol.">
        <title>High frequency of phylogenetically diverse reductive dehalogenase-homologous genes in deep subseafloor sedimentary metagenomes.</title>
        <authorList>
            <person name="Kawai M."/>
            <person name="Futagami T."/>
            <person name="Toyoda A."/>
            <person name="Takaki Y."/>
            <person name="Nishi S."/>
            <person name="Hori S."/>
            <person name="Arai W."/>
            <person name="Tsubouchi T."/>
            <person name="Morono Y."/>
            <person name="Uchiyama I."/>
            <person name="Ito T."/>
            <person name="Fujiyama A."/>
            <person name="Inagaki F."/>
            <person name="Takami H."/>
        </authorList>
    </citation>
    <scope>NUCLEOTIDE SEQUENCE</scope>
    <source>
        <strain evidence="1">Expedition CK06-06</strain>
    </source>
</reference>